<reference evidence="2 3" key="1">
    <citation type="submission" date="2018-12" db="EMBL/GenBank/DDBJ databases">
        <title>Sequencing of bacterial isolates from soil warming experiment in Harvard Forest, Massachusetts, USA.</title>
        <authorList>
            <person name="Deangelis K."/>
        </authorList>
    </citation>
    <scope>NUCLEOTIDE SEQUENCE [LARGE SCALE GENOMIC DNA]</scope>
    <source>
        <strain evidence="2 3">EB153</strain>
    </source>
</reference>
<sequence length="171" mass="18401">MRRLFTVGVFLLIATCASPCQKIKRAYCGGDATLQVVYVDGTTKSLPREPMQVGCDGVTVADDKHTVGWSVLVANCCTSYPIPVAVAVLRDGRKQVFSAEQMVWRWRFISGAKKLAMLSGPVHGNAGQATLYDIRSGQQLATWNGSGESPGWTSGWEPEFGPPNDPVGAPK</sequence>
<feature type="region of interest" description="Disordered" evidence="1">
    <location>
        <begin position="144"/>
        <end position="171"/>
    </location>
</feature>
<accession>A0A428MPB8</accession>
<dbReference type="EMBL" id="RSDW01000001">
    <property type="protein sequence ID" value="RSL18722.1"/>
    <property type="molecule type" value="Genomic_DNA"/>
</dbReference>
<evidence type="ECO:0000313" key="3">
    <source>
        <dbReference type="Proteomes" id="UP000269669"/>
    </source>
</evidence>
<evidence type="ECO:0000313" key="2">
    <source>
        <dbReference type="EMBL" id="RSL18722.1"/>
    </source>
</evidence>
<proteinExistence type="predicted"/>
<name>A0A428MPB8_9BACT</name>
<gene>
    <name evidence="2" type="ORF">EDE15_4321</name>
</gene>
<dbReference type="Proteomes" id="UP000269669">
    <property type="component" value="Unassembled WGS sequence"/>
</dbReference>
<comment type="caution">
    <text evidence="2">The sequence shown here is derived from an EMBL/GenBank/DDBJ whole genome shotgun (WGS) entry which is preliminary data.</text>
</comment>
<organism evidence="2 3">
    <name type="scientific">Edaphobacter aggregans</name>
    <dbReference type="NCBI Taxonomy" id="570835"/>
    <lineage>
        <taxon>Bacteria</taxon>
        <taxon>Pseudomonadati</taxon>
        <taxon>Acidobacteriota</taxon>
        <taxon>Terriglobia</taxon>
        <taxon>Terriglobales</taxon>
        <taxon>Acidobacteriaceae</taxon>
        <taxon>Edaphobacter</taxon>
    </lineage>
</organism>
<keyword evidence="3" id="KW-1185">Reference proteome</keyword>
<protein>
    <submittedName>
        <fullName evidence="2">Uncharacterized protein</fullName>
    </submittedName>
</protein>
<dbReference type="AlphaFoldDB" id="A0A428MPB8"/>
<evidence type="ECO:0000256" key="1">
    <source>
        <dbReference type="SAM" id="MobiDB-lite"/>
    </source>
</evidence>